<dbReference type="RefSeq" id="WP_265592004.1">
    <property type="nucleotide sequence ID" value="NZ_AP025285.1"/>
</dbReference>
<organism evidence="1 2">
    <name type="scientific">Leptogranulimonas caecicola</name>
    <dbReference type="NCBI Taxonomy" id="2894156"/>
    <lineage>
        <taxon>Bacteria</taxon>
        <taxon>Bacillati</taxon>
        <taxon>Actinomycetota</taxon>
        <taxon>Coriobacteriia</taxon>
        <taxon>Coriobacteriales</taxon>
        <taxon>Kribbibacteriaceae</taxon>
        <taxon>Leptogranulimonas</taxon>
    </lineage>
</organism>
<accession>A0AAU9C2Q0</accession>
<dbReference type="KEGG" id="lcal:ATTO_03520"/>
<dbReference type="AlphaFoldDB" id="A0AAU9C2Q0"/>
<dbReference type="Proteomes" id="UP001431186">
    <property type="component" value="Chromosome"/>
</dbReference>
<protein>
    <recommendedName>
        <fullName evidence="3">DUF4926 domain-containing protein</fullName>
    </recommendedName>
</protein>
<proteinExistence type="predicted"/>
<evidence type="ECO:0000313" key="2">
    <source>
        <dbReference type="Proteomes" id="UP001431186"/>
    </source>
</evidence>
<name>A0AAU9C2Q0_9ACTN</name>
<evidence type="ECO:0008006" key="3">
    <source>
        <dbReference type="Google" id="ProtNLM"/>
    </source>
</evidence>
<dbReference type="EMBL" id="AP025285">
    <property type="protein sequence ID" value="BDC90480.1"/>
    <property type="molecule type" value="Genomic_DNA"/>
</dbReference>
<keyword evidence="2" id="KW-1185">Reference proteome</keyword>
<reference evidence="1" key="1">
    <citation type="submission" date="2021-11" db="EMBL/GenBank/DDBJ databases">
        <title>Complete genome sequence of Atopobiaceae bacterium TOC12.</title>
        <authorList>
            <person name="Morinaga K."/>
            <person name="Kusada H."/>
            <person name="Tamaki H."/>
        </authorList>
    </citation>
    <scope>NUCLEOTIDE SEQUENCE</scope>
    <source>
        <strain evidence="1">TOC12</strain>
    </source>
</reference>
<sequence>MLNVGDIIKLRRAFEDDVLPVGAEGAIIMRFDEPSEGYEVEFFDEEGHIKAILTLEPSDFDLVRQEK</sequence>
<evidence type="ECO:0000313" key="1">
    <source>
        <dbReference type="EMBL" id="BDC90480.1"/>
    </source>
</evidence>
<dbReference type="Pfam" id="PF16277">
    <property type="entry name" value="DUF4926"/>
    <property type="match status" value="1"/>
</dbReference>
<gene>
    <name evidence="1" type="ORF">ATTO_03520</name>
</gene>
<dbReference type="InterPro" id="IPR032568">
    <property type="entry name" value="DUF4926"/>
</dbReference>